<evidence type="ECO:0000256" key="9">
    <source>
        <dbReference type="SAM" id="Phobius"/>
    </source>
</evidence>
<feature type="domain" description="Major facilitator superfamily (MFS) profile" evidence="10">
    <location>
        <begin position="1"/>
        <end position="434"/>
    </location>
</feature>
<sequence>MTSSQAWLSEFHVEDKSSQQSNVVSMSQLGSIAGALLAFFAVDKLGRLQTARLCCVVWIIGVVIWITSAGSVGQTYAGRFIAGIAFGAIPVTCPSFLVELAPPTIRGLTVTVFSASVYVGIVLSYFANYGSQQGFPPTSSKTWQVPVGMHLVYAGILLLSTIYVRESPRYLVKQGKHTAALDNLSWYRNLPKDDARIRAEMHSISFEYEKEKAAIGGKSFLHRLKSLFSTSANLYRLFVVGFGIQILSQWSGGGSLTIYAEKILQLVGVKSNASLYTTGIFGIVKLFSSLLCAFFLVDFLGRKRSVFLGIGLQTLAALYLTIYLSKVNPSNEQESPSQHRASIAAIVMVFISGVGWALGFNSIQYLIGAEIWQMELRGLATSLIMALHFANQYGSSRAIQPMLDAFDRWGLFAFWTVIGIIALLYILFFIPETAGRSLESMNALFDKSWFQIGLMSTMHQTFPTDQEKMLSEQTQIDGESIASEHKGQKDYAEIRIETRDV</sequence>
<dbReference type="STRING" id="2020962.A0A2N1JBS7"/>
<dbReference type="PROSITE" id="PS50850">
    <property type="entry name" value="MFS"/>
    <property type="match status" value="1"/>
</dbReference>
<dbReference type="AlphaFoldDB" id="A0A2N1JBS7"/>
<feature type="transmembrane region" description="Helical" evidence="9">
    <location>
        <begin position="374"/>
        <end position="391"/>
    </location>
</feature>
<dbReference type="InterPro" id="IPR050360">
    <property type="entry name" value="MFS_Sugar_Transporters"/>
</dbReference>
<evidence type="ECO:0000256" key="7">
    <source>
        <dbReference type="ARBA" id="ARBA00049119"/>
    </source>
</evidence>
<protein>
    <recommendedName>
        <fullName evidence="10">Major facilitator superfamily (MFS) profile domain-containing protein</fullName>
    </recommendedName>
</protein>
<evidence type="ECO:0000256" key="1">
    <source>
        <dbReference type="ARBA" id="ARBA00004141"/>
    </source>
</evidence>
<keyword evidence="4 9" id="KW-0812">Transmembrane</keyword>
<dbReference type="InterPro" id="IPR005828">
    <property type="entry name" value="MFS_sugar_transport-like"/>
</dbReference>
<comment type="subcellular location">
    <subcellularLocation>
        <location evidence="1">Membrane</location>
        <topology evidence="1">Multi-pass membrane protein</topology>
    </subcellularLocation>
</comment>
<keyword evidence="6 9" id="KW-0472">Membrane</keyword>
<feature type="transmembrane region" description="Helical" evidence="9">
    <location>
        <begin position="147"/>
        <end position="164"/>
    </location>
</feature>
<dbReference type="OrthoDB" id="508119at2759"/>
<proteinExistence type="inferred from homology"/>
<dbReference type="InterPro" id="IPR036259">
    <property type="entry name" value="MFS_trans_sf"/>
</dbReference>
<feature type="transmembrane region" description="Helical" evidence="9">
    <location>
        <begin position="54"/>
        <end position="74"/>
    </location>
</feature>
<name>A0A2N1JBS7_9BASI</name>
<feature type="transmembrane region" description="Helical" evidence="9">
    <location>
        <begin position="411"/>
        <end position="430"/>
    </location>
</feature>
<evidence type="ECO:0000259" key="10">
    <source>
        <dbReference type="PROSITE" id="PS50850"/>
    </source>
</evidence>
<organism evidence="11 12">
    <name type="scientific">Malassezia vespertilionis</name>
    <dbReference type="NCBI Taxonomy" id="2020962"/>
    <lineage>
        <taxon>Eukaryota</taxon>
        <taxon>Fungi</taxon>
        <taxon>Dikarya</taxon>
        <taxon>Basidiomycota</taxon>
        <taxon>Ustilaginomycotina</taxon>
        <taxon>Malasseziomycetes</taxon>
        <taxon>Malasseziales</taxon>
        <taxon>Malasseziaceae</taxon>
        <taxon>Malassezia</taxon>
    </lineage>
</organism>
<dbReference type="Gene3D" id="1.20.1250.20">
    <property type="entry name" value="MFS general substrate transporter like domains"/>
    <property type="match status" value="1"/>
</dbReference>
<accession>A0A2N1JBS7</accession>
<keyword evidence="12" id="KW-1185">Reference proteome</keyword>
<dbReference type="NCBIfam" id="TIGR00879">
    <property type="entry name" value="SP"/>
    <property type="match status" value="1"/>
</dbReference>
<dbReference type="PROSITE" id="PS00217">
    <property type="entry name" value="SUGAR_TRANSPORT_2"/>
    <property type="match status" value="1"/>
</dbReference>
<dbReference type="GO" id="GO:0016020">
    <property type="term" value="C:membrane"/>
    <property type="evidence" value="ECO:0007669"/>
    <property type="project" value="UniProtKB-SubCell"/>
</dbReference>
<evidence type="ECO:0000256" key="8">
    <source>
        <dbReference type="RuleBase" id="RU003346"/>
    </source>
</evidence>
<feature type="transmembrane region" description="Helical" evidence="9">
    <location>
        <begin position="233"/>
        <end position="253"/>
    </location>
</feature>
<feature type="transmembrane region" description="Helical" evidence="9">
    <location>
        <begin position="306"/>
        <end position="324"/>
    </location>
</feature>
<evidence type="ECO:0000256" key="3">
    <source>
        <dbReference type="ARBA" id="ARBA00022448"/>
    </source>
</evidence>
<feature type="transmembrane region" description="Helical" evidence="9">
    <location>
        <begin position="80"/>
        <end position="101"/>
    </location>
</feature>
<evidence type="ECO:0000313" key="11">
    <source>
        <dbReference type="EMBL" id="PKI83998.1"/>
    </source>
</evidence>
<dbReference type="SUPFAM" id="SSF103473">
    <property type="entry name" value="MFS general substrate transporter"/>
    <property type="match status" value="1"/>
</dbReference>
<evidence type="ECO:0000313" key="12">
    <source>
        <dbReference type="Proteomes" id="UP000232875"/>
    </source>
</evidence>
<dbReference type="PANTHER" id="PTHR48022">
    <property type="entry name" value="PLASTIDIC GLUCOSE TRANSPORTER 4"/>
    <property type="match status" value="1"/>
</dbReference>
<keyword evidence="5 9" id="KW-1133">Transmembrane helix</keyword>
<dbReference type="GO" id="GO:0005351">
    <property type="term" value="F:carbohydrate:proton symporter activity"/>
    <property type="evidence" value="ECO:0007669"/>
    <property type="project" value="TreeGrafter"/>
</dbReference>
<dbReference type="InterPro" id="IPR005829">
    <property type="entry name" value="Sugar_transporter_CS"/>
</dbReference>
<dbReference type="PROSITE" id="PS00216">
    <property type="entry name" value="SUGAR_TRANSPORT_1"/>
    <property type="match status" value="1"/>
</dbReference>
<comment type="catalytic activity">
    <reaction evidence="7">
        <text>myo-inositol(out) + H(+)(out) = myo-inositol(in) + H(+)(in)</text>
        <dbReference type="Rhea" id="RHEA:60364"/>
        <dbReference type="ChEBI" id="CHEBI:15378"/>
        <dbReference type="ChEBI" id="CHEBI:17268"/>
    </reaction>
</comment>
<evidence type="ECO:0000256" key="5">
    <source>
        <dbReference type="ARBA" id="ARBA00022989"/>
    </source>
</evidence>
<dbReference type="Proteomes" id="UP000232875">
    <property type="component" value="Unassembled WGS sequence"/>
</dbReference>
<keyword evidence="3 8" id="KW-0813">Transport</keyword>
<dbReference type="PANTHER" id="PTHR48022:SF8">
    <property type="entry name" value="MAJOR FACILITATOR SUPERFAMILY (MFS) PROFILE DOMAIN-CONTAINING PROTEIN-RELATED"/>
    <property type="match status" value="1"/>
</dbReference>
<dbReference type="EMBL" id="KZ454990">
    <property type="protein sequence ID" value="PKI83998.1"/>
    <property type="molecule type" value="Genomic_DNA"/>
</dbReference>
<dbReference type="InterPro" id="IPR003663">
    <property type="entry name" value="Sugar/inositol_transpt"/>
</dbReference>
<evidence type="ECO:0000256" key="2">
    <source>
        <dbReference type="ARBA" id="ARBA00010992"/>
    </source>
</evidence>
<dbReference type="InterPro" id="IPR020846">
    <property type="entry name" value="MFS_dom"/>
</dbReference>
<dbReference type="Pfam" id="PF00083">
    <property type="entry name" value="Sugar_tr"/>
    <property type="match status" value="1"/>
</dbReference>
<reference evidence="11 12" key="1">
    <citation type="submission" date="2017-10" db="EMBL/GenBank/DDBJ databases">
        <title>A novel species of cold-tolerant Malassezia isolated from bats.</title>
        <authorList>
            <person name="Lorch J.M."/>
            <person name="Palmer J.M."/>
            <person name="Vanderwolf K.J."/>
            <person name="Schmidt K.Z."/>
            <person name="Verant M.L."/>
            <person name="Weller T.J."/>
            <person name="Blehert D.S."/>
        </authorList>
    </citation>
    <scope>NUCLEOTIDE SEQUENCE [LARGE SCALE GENOMIC DNA]</scope>
    <source>
        <strain evidence="11 12">NWHC:44797-103</strain>
    </source>
</reference>
<feature type="transmembrane region" description="Helical" evidence="9">
    <location>
        <begin position="108"/>
        <end position="127"/>
    </location>
</feature>
<gene>
    <name evidence="11" type="ORF">MVES_002295</name>
</gene>
<feature type="transmembrane region" description="Helical" evidence="9">
    <location>
        <begin position="273"/>
        <end position="297"/>
    </location>
</feature>
<comment type="similarity">
    <text evidence="2 8">Belongs to the major facilitator superfamily. Sugar transporter (TC 2.A.1.1) family.</text>
</comment>
<evidence type="ECO:0000256" key="4">
    <source>
        <dbReference type="ARBA" id="ARBA00022692"/>
    </source>
</evidence>
<feature type="transmembrane region" description="Helical" evidence="9">
    <location>
        <begin position="344"/>
        <end position="367"/>
    </location>
</feature>
<feature type="transmembrane region" description="Helical" evidence="9">
    <location>
        <begin position="23"/>
        <end position="42"/>
    </location>
</feature>
<evidence type="ECO:0000256" key="6">
    <source>
        <dbReference type="ARBA" id="ARBA00023136"/>
    </source>
</evidence>